<feature type="domain" description="Beta-lactamase-related" evidence="1">
    <location>
        <begin position="2"/>
        <end position="361"/>
    </location>
</feature>
<dbReference type="InterPro" id="IPR001466">
    <property type="entry name" value="Beta-lactam-related"/>
</dbReference>
<dbReference type="EMBL" id="CADCVT010000394">
    <property type="protein sequence ID" value="CAA9529698.1"/>
    <property type="molecule type" value="Genomic_DNA"/>
</dbReference>
<protein>
    <submittedName>
        <fullName evidence="2">Beta-lactamase class C-like and penicillin binding proteins (PBPs) superfamily</fullName>
    </submittedName>
</protein>
<dbReference type="PANTHER" id="PTHR43283">
    <property type="entry name" value="BETA-LACTAMASE-RELATED"/>
    <property type="match status" value="1"/>
</dbReference>
<dbReference type="PANTHER" id="PTHR43283:SF3">
    <property type="entry name" value="BETA-LACTAMASE FAMILY PROTEIN (AFU_ORTHOLOGUE AFUA_5G07500)"/>
    <property type="match status" value="1"/>
</dbReference>
<evidence type="ECO:0000313" key="2">
    <source>
        <dbReference type="EMBL" id="CAA9529698.1"/>
    </source>
</evidence>
<name>A0A6J4TT07_9ACTN</name>
<dbReference type="InterPro" id="IPR050789">
    <property type="entry name" value="Diverse_Enzym_Activities"/>
</dbReference>
<reference evidence="2" key="1">
    <citation type="submission" date="2020-02" db="EMBL/GenBank/DDBJ databases">
        <authorList>
            <person name="Meier V. D."/>
        </authorList>
    </citation>
    <scope>NUCLEOTIDE SEQUENCE</scope>
    <source>
        <strain evidence="2">AVDCRST_MAG85</strain>
    </source>
</reference>
<sequence length="387" mass="41430">MDELLQQAVDSGAVPGIAAIVTTPDGPTYEGYAGALSIEGGAAVGEDTIFRIASMTKALASVAAMRLVERGELDLDQTVESVLPEFGELQVLDGFDGDEPRLRAPAEPAKIRHLLNHTSGAGYAFNSKDLTRHAEAAGAVHLLTGKREAIDTPLLADPGTAWIYGVSTDWLGLVVEKLTGQTLGEYLREHVFTPLGMTDATFRPNSEQLERAMAIHERQADGTLKVSDIALPSDPDIDSGGSGLYATARDYERFLRDLLGGGELDAARILEAETVDLMLTDHLGGIELPELVESADKRMTNDVPALPFKQGWGLGFHLTLEDVPGMRKSGTGDWAGLFNCFYWLDRDTGIAALLMTQVLPFFDMGVLGTLVQFEQAAYARAGAAAPA</sequence>
<organism evidence="2">
    <name type="scientific">uncultured Solirubrobacteraceae bacterium</name>
    <dbReference type="NCBI Taxonomy" id="1162706"/>
    <lineage>
        <taxon>Bacteria</taxon>
        <taxon>Bacillati</taxon>
        <taxon>Actinomycetota</taxon>
        <taxon>Thermoleophilia</taxon>
        <taxon>Solirubrobacterales</taxon>
        <taxon>Solirubrobacteraceae</taxon>
        <taxon>environmental samples</taxon>
    </lineage>
</organism>
<proteinExistence type="predicted"/>
<dbReference type="InterPro" id="IPR012338">
    <property type="entry name" value="Beta-lactam/transpept-like"/>
</dbReference>
<dbReference type="SUPFAM" id="SSF56601">
    <property type="entry name" value="beta-lactamase/transpeptidase-like"/>
    <property type="match status" value="1"/>
</dbReference>
<dbReference type="AlphaFoldDB" id="A0A6J4TT07"/>
<dbReference type="Gene3D" id="3.40.710.10">
    <property type="entry name" value="DD-peptidase/beta-lactamase superfamily"/>
    <property type="match status" value="1"/>
</dbReference>
<dbReference type="Pfam" id="PF00144">
    <property type="entry name" value="Beta-lactamase"/>
    <property type="match status" value="1"/>
</dbReference>
<accession>A0A6J4TT07</accession>
<gene>
    <name evidence="2" type="ORF">AVDCRST_MAG85-3560</name>
</gene>
<evidence type="ECO:0000259" key="1">
    <source>
        <dbReference type="Pfam" id="PF00144"/>
    </source>
</evidence>